<feature type="transmembrane region" description="Helical" evidence="8">
    <location>
        <begin position="389"/>
        <end position="407"/>
    </location>
</feature>
<dbReference type="PANTHER" id="PTHR48086">
    <property type="entry name" value="SODIUM/PROLINE SYMPORTER-RELATED"/>
    <property type="match status" value="1"/>
</dbReference>
<accession>A0A2P2DX88</accession>
<feature type="transmembrane region" description="Helical" evidence="8">
    <location>
        <begin position="438"/>
        <end position="458"/>
    </location>
</feature>
<comment type="similarity">
    <text evidence="2 7">Belongs to the sodium:solute symporter (SSF) (TC 2.A.21) family.</text>
</comment>
<dbReference type="InterPro" id="IPR038377">
    <property type="entry name" value="Na/Glc_symporter_sf"/>
</dbReference>
<feature type="transmembrane region" description="Helical" evidence="8">
    <location>
        <begin position="224"/>
        <end position="240"/>
    </location>
</feature>
<evidence type="ECO:0000313" key="9">
    <source>
        <dbReference type="EMBL" id="GBF49247.1"/>
    </source>
</evidence>
<reference evidence="9 10" key="1">
    <citation type="submission" date="2018-02" db="EMBL/GenBank/DDBJ databases">
        <title>Novel Leptospira species isolated from soil and water in Japan.</title>
        <authorList>
            <person name="Nakao R."/>
            <person name="Masuzawa T."/>
        </authorList>
    </citation>
    <scope>NUCLEOTIDE SEQUENCE [LARGE SCALE GENOMIC DNA]</scope>
    <source>
        <strain evidence="9 10">YH101</strain>
    </source>
</reference>
<keyword evidence="6 8" id="KW-0472">Membrane</keyword>
<comment type="subcellular location">
    <subcellularLocation>
        <location evidence="1">Membrane</location>
        <topology evidence="1">Multi-pass membrane protein</topology>
    </subcellularLocation>
</comment>
<feature type="transmembrane region" description="Helical" evidence="8">
    <location>
        <begin position="6"/>
        <end position="23"/>
    </location>
</feature>
<feature type="transmembrane region" description="Helical" evidence="8">
    <location>
        <begin position="35"/>
        <end position="54"/>
    </location>
</feature>
<feature type="transmembrane region" description="Helical" evidence="8">
    <location>
        <begin position="145"/>
        <end position="167"/>
    </location>
</feature>
<feature type="transmembrane region" description="Helical" evidence="8">
    <location>
        <begin position="260"/>
        <end position="283"/>
    </location>
</feature>
<sequence>MMGSYGIYVFLYLIITVLIGIIAARRVKNAKDFILAGRSLPLPISTAALFATWFGSETILGSSVEFAKGGFLAVIQDPFGGALCLLLLGIFFAKSLYRMQILTFGDFYRDRYGKKMEFIAGICLIFSYFGWVAAQFVALGIMMQIIFGVSQVVGLSVGAVLVVFYTYLGGMWSVSLTDFFQSISILVGLVFVFFQINEVKSVWASLQETPPGFLNFFPEASYDAWVKYLAAWMVVGLGSLPQQDIFQRVMSAKSEKVAVLASYLSAIIYLSFAMIPLLLGLLAHQLLPELSLHSEDSQLLIPRLVLHFASPLVQVLFFSALISAILSTASGAILAPSSILSENILKYFLKTKTDKSLLKLSRVSVLVVAIISYALAVGKPSIYALVEDSSGLSLVSIFIPMVFGLWSQKASEQAALLSLFTGIATWVVLEAMDLEMTSHFYGTLTSLMAILLGMKLFPKVPETAAITK</sequence>
<evidence type="ECO:0000256" key="7">
    <source>
        <dbReference type="RuleBase" id="RU362091"/>
    </source>
</evidence>
<dbReference type="Proteomes" id="UP000245133">
    <property type="component" value="Unassembled WGS sequence"/>
</dbReference>
<feature type="transmembrane region" description="Helical" evidence="8">
    <location>
        <begin position="356"/>
        <end position="377"/>
    </location>
</feature>
<dbReference type="Pfam" id="PF00474">
    <property type="entry name" value="SSF"/>
    <property type="match status" value="1"/>
</dbReference>
<evidence type="ECO:0000256" key="5">
    <source>
        <dbReference type="ARBA" id="ARBA00022989"/>
    </source>
</evidence>
<evidence type="ECO:0000256" key="2">
    <source>
        <dbReference type="ARBA" id="ARBA00006434"/>
    </source>
</evidence>
<dbReference type="EMBL" id="BFBB01000002">
    <property type="protein sequence ID" value="GBF49247.1"/>
    <property type="molecule type" value="Genomic_DNA"/>
</dbReference>
<name>A0A2P2DX88_9LEPT</name>
<proteinExistence type="inferred from homology"/>
<evidence type="ECO:0000256" key="1">
    <source>
        <dbReference type="ARBA" id="ARBA00004141"/>
    </source>
</evidence>
<dbReference type="AlphaFoldDB" id="A0A2P2DX88"/>
<feature type="transmembrane region" description="Helical" evidence="8">
    <location>
        <begin position="414"/>
        <end position="432"/>
    </location>
</feature>
<evidence type="ECO:0000256" key="3">
    <source>
        <dbReference type="ARBA" id="ARBA00022448"/>
    </source>
</evidence>
<evidence type="ECO:0000256" key="6">
    <source>
        <dbReference type="ARBA" id="ARBA00023136"/>
    </source>
</evidence>
<feature type="transmembrane region" description="Helical" evidence="8">
    <location>
        <begin position="312"/>
        <end position="335"/>
    </location>
</feature>
<keyword evidence="10" id="KW-1185">Reference proteome</keyword>
<protein>
    <submittedName>
        <fullName evidence="9">Sodium-solute symporter</fullName>
    </submittedName>
</protein>
<dbReference type="InterPro" id="IPR001734">
    <property type="entry name" value="Na/solute_symporter"/>
</dbReference>
<feature type="transmembrane region" description="Helical" evidence="8">
    <location>
        <begin position="179"/>
        <end position="196"/>
    </location>
</feature>
<keyword evidence="5 8" id="KW-1133">Transmembrane helix</keyword>
<dbReference type="PANTHER" id="PTHR48086:SF7">
    <property type="entry name" value="SODIUM-SOLUTE SYMPORTER-RELATED"/>
    <property type="match status" value="1"/>
</dbReference>
<keyword evidence="3" id="KW-0813">Transport</keyword>
<feature type="transmembrane region" description="Helical" evidence="8">
    <location>
        <begin position="118"/>
        <end position="139"/>
    </location>
</feature>
<dbReference type="GO" id="GO:0022857">
    <property type="term" value="F:transmembrane transporter activity"/>
    <property type="evidence" value="ECO:0007669"/>
    <property type="project" value="InterPro"/>
</dbReference>
<evidence type="ECO:0000256" key="8">
    <source>
        <dbReference type="SAM" id="Phobius"/>
    </source>
</evidence>
<comment type="caution">
    <text evidence="9">The sequence shown here is derived from an EMBL/GenBank/DDBJ whole genome shotgun (WGS) entry which is preliminary data.</text>
</comment>
<dbReference type="GO" id="GO:0005886">
    <property type="term" value="C:plasma membrane"/>
    <property type="evidence" value="ECO:0007669"/>
    <property type="project" value="TreeGrafter"/>
</dbReference>
<organism evidence="9 10">
    <name type="scientific">Leptospira ryugenii</name>
    <dbReference type="NCBI Taxonomy" id="1917863"/>
    <lineage>
        <taxon>Bacteria</taxon>
        <taxon>Pseudomonadati</taxon>
        <taxon>Spirochaetota</taxon>
        <taxon>Spirochaetia</taxon>
        <taxon>Leptospirales</taxon>
        <taxon>Leptospiraceae</taxon>
        <taxon>Leptospira</taxon>
    </lineage>
</organism>
<evidence type="ECO:0000313" key="10">
    <source>
        <dbReference type="Proteomes" id="UP000245133"/>
    </source>
</evidence>
<dbReference type="PROSITE" id="PS50283">
    <property type="entry name" value="NA_SOLUT_SYMP_3"/>
    <property type="match status" value="1"/>
</dbReference>
<dbReference type="CDD" id="cd11474">
    <property type="entry name" value="SLC5sbd_CHT"/>
    <property type="match status" value="1"/>
</dbReference>
<evidence type="ECO:0000256" key="4">
    <source>
        <dbReference type="ARBA" id="ARBA00022692"/>
    </source>
</evidence>
<dbReference type="InterPro" id="IPR050277">
    <property type="entry name" value="Sodium:Solute_Symporter"/>
</dbReference>
<keyword evidence="4 8" id="KW-0812">Transmembrane</keyword>
<gene>
    <name evidence="9" type="ORF">LPTSP4_07570</name>
</gene>
<dbReference type="Gene3D" id="1.20.1730.10">
    <property type="entry name" value="Sodium/glucose cotransporter"/>
    <property type="match status" value="1"/>
</dbReference>
<feature type="transmembrane region" description="Helical" evidence="8">
    <location>
        <begin position="79"/>
        <end position="97"/>
    </location>
</feature>